<evidence type="ECO:0000256" key="1">
    <source>
        <dbReference type="SAM" id="MobiDB-lite"/>
    </source>
</evidence>
<keyword evidence="3" id="KW-0808">Transferase</keyword>
<keyword evidence="3" id="KW-0418">Kinase</keyword>
<protein>
    <submittedName>
        <fullName evidence="3">Sphingosine kinase</fullName>
    </submittedName>
</protein>
<dbReference type="PANTHER" id="PTHR12358">
    <property type="entry name" value="SPHINGOSINE KINASE"/>
    <property type="match status" value="1"/>
</dbReference>
<sequence length="340" mass="36453">MTAPSSSSDGTYPSSDSDTESNTTNYGQYGHPGEEPVYREGSLTWAKSTLKDEDIITVTKDVGNEYTIFSLAPADPDGKGRLYELRTTFATLLPQAFLDKHLFRTLPQHLLPPNTLHVLISTLSGTGLAPEFFDEVLHPLLKAVGLADPSYIVLRTKSTESVKEFAKSSLLAGANAGSKQTVLMLSGDGGMVDTINGLLEEGSRSSNYVPPVLSQLPLGTGNALFHSLHRPSPLPSIYIQGLRTLLHGTPKPLPIFKAKFSPGARLVTDEGQTATALSNNTLYGAVVASYGLHATLVADSDTTEYRKHGDKRFGLVAKDLLFPEGGESPHAYKANVALVK</sequence>
<dbReference type="AlphaFoldDB" id="A0A559M6N0"/>
<dbReference type="GO" id="GO:0016020">
    <property type="term" value="C:membrane"/>
    <property type="evidence" value="ECO:0007669"/>
    <property type="project" value="TreeGrafter"/>
</dbReference>
<accession>A0A559M6N0</accession>
<dbReference type="PANTHER" id="PTHR12358:SF108">
    <property type="entry name" value="DAGKC DOMAIN-CONTAINING PROTEIN"/>
    <property type="match status" value="1"/>
</dbReference>
<dbReference type="GO" id="GO:0046512">
    <property type="term" value="P:sphingosine biosynthetic process"/>
    <property type="evidence" value="ECO:0007669"/>
    <property type="project" value="TreeGrafter"/>
</dbReference>
<evidence type="ECO:0000259" key="2">
    <source>
        <dbReference type="PROSITE" id="PS50146"/>
    </source>
</evidence>
<feature type="non-terminal residue" evidence="3">
    <location>
        <position position="340"/>
    </location>
</feature>
<comment type="caution">
    <text evidence="3">The sequence shown here is derived from an EMBL/GenBank/DDBJ whole genome shotgun (WGS) entry which is preliminary data.</text>
</comment>
<organism evidence="3 4">
    <name type="scientific">Lachnellula willkommii</name>
    <dbReference type="NCBI Taxonomy" id="215461"/>
    <lineage>
        <taxon>Eukaryota</taxon>
        <taxon>Fungi</taxon>
        <taxon>Dikarya</taxon>
        <taxon>Ascomycota</taxon>
        <taxon>Pezizomycotina</taxon>
        <taxon>Leotiomycetes</taxon>
        <taxon>Helotiales</taxon>
        <taxon>Lachnaceae</taxon>
        <taxon>Lachnellula</taxon>
    </lineage>
</organism>
<name>A0A559M6N0_9HELO</name>
<dbReference type="InterPro" id="IPR016064">
    <property type="entry name" value="NAD/diacylglycerol_kinase_sf"/>
</dbReference>
<dbReference type="InterPro" id="IPR050187">
    <property type="entry name" value="Lipid_Phosphate_FormReg"/>
</dbReference>
<feature type="compositionally biased region" description="Low complexity" evidence="1">
    <location>
        <begin position="1"/>
        <end position="25"/>
    </location>
</feature>
<dbReference type="Gene3D" id="3.40.50.10330">
    <property type="entry name" value="Probable inorganic polyphosphate/atp-NAD kinase, domain 1"/>
    <property type="match status" value="1"/>
</dbReference>
<dbReference type="GO" id="GO:0001727">
    <property type="term" value="F:lipid kinase activity"/>
    <property type="evidence" value="ECO:0007669"/>
    <property type="project" value="TreeGrafter"/>
</dbReference>
<dbReference type="EMBL" id="QGML01001631">
    <property type="protein sequence ID" value="TVY88623.1"/>
    <property type="molecule type" value="Genomic_DNA"/>
</dbReference>
<feature type="domain" description="DAGKc" evidence="2">
    <location>
        <begin position="111"/>
        <end position="262"/>
    </location>
</feature>
<dbReference type="SUPFAM" id="SSF111331">
    <property type="entry name" value="NAD kinase/diacylglycerol kinase-like"/>
    <property type="match status" value="1"/>
</dbReference>
<dbReference type="InterPro" id="IPR001206">
    <property type="entry name" value="Diacylglycerol_kinase_cat_dom"/>
</dbReference>
<proteinExistence type="predicted"/>
<dbReference type="InterPro" id="IPR017438">
    <property type="entry name" value="ATP-NAD_kinase_N"/>
</dbReference>
<dbReference type="Proteomes" id="UP000315522">
    <property type="component" value="Unassembled WGS sequence"/>
</dbReference>
<evidence type="ECO:0000313" key="3">
    <source>
        <dbReference type="EMBL" id="TVY88623.1"/>
    </source>
</evidence>
<reference evidence="3 4" key="1">
    <citation type="submission" date="2018-05" db="EMBL/GenBank/DDBJ databases">
        <title>Genome sequencing and assembly of the regulated plant pathogen Lachnellula willkommii and related sister species for the development of diagnostic species identification markers.</title>
        <authorList>
            <person name="Giroux E."/>
            <person name="Bilodeau G."/>
        </authorList>
    </citation>
    <scope>NUCLEOTIDE SEQUENCE [LARGE SCALE GENOMIC DNA]</scope>
    <source>
        <strain evidence="3 4">CBS 172.35</strain>
    </source>
</reference>
<gene>
    <name evidence="3" type="primary">Sphk1</name>
    <name evidence="3" type="ORF">LAWI1_G006955</name>
</gene>
<dbReference type="Pfam" id="PF00781">
    <property type="entry name" value="DAGK_cat"/>
    <property type="match status" value="1"/>
</dbReference>
<keyword evidence="4" id="KW-1185">Reference proteome</keyword>
<dbReference type="PROSITE" id="PS50146">
    <property type="entry name" value="DAGK"/>
    <property type="match status" value="1"/>
</dbReference>
<dbReference type="GO" id="GO:0005737">
    <property type="term" value="C:cytoplasm"/>
    <property type="evidence" value="ECO:0007669"/>
    <property type="project" value="TreeGrafter"/>
</dbReference>
<evidence type="ECO:0000313" key="4">
    <source>
        <dbReference type="Proteomes" id="UP000315522"/>
    </source>
</evidence>
<feature type="region of interest" description="Disordered" evidence="1">
    <location>
        <begin position="1"/>
        <end position="37"/>
    </location>
</feature>